<dbReference type="InterPro" id="IPR036188">
    <property type="entry name" value="FAD/NAD-bd_sf"/>
</dbReference>
<comment type="caution">
    <text evidence="6">The sequence shown here is derived from an EMBL/GenBank/DDBJ whole genome shotgun (WGS) entry which is preliminary data.</text>
</comment>
<dbReference type="RefSeq" id="WP_207853217.1">
    <property type="nucleotide sequence ID" value="NZ_JAFVMG010000002.1"/>
</dbReference>
<dbReference type="Pfam" id="PF05199">
    <property type="entry name" value="GMC_oxred_C"/>
    <property type="match status" value="1"/>
</dbReference>
<dbReference type="InterPro" id="IPR012132">
    <property type="entry name" value="GMC_OxRdtase"/>
</dbReference>
<proteinExistence type="inferred from homology"/>
<feature type="domain" description="Glucose-methanol-choline oxidoreductase N-terminal" evidence="5">
    <location>
        <begin position="253"/>
        <end position="267"/>
    </location>
</feature>
<evidence type="ECO:0000313" key="6">
    <source>
        <dbReference type="EMBL" id="MBO1327714.1"/>
    </source>
</evidence>
<evidence type="ECO:0000256" key="3">
    <source>
        <dbReference type="ARBA" id="ARBA00022630"/>
    </source>
</evidence>
<sequence length="534" mass="58361">MPDTETDIVIVGAGASGCVVAGYLAEHTDARITLLEAGGADKDPFIKIPAGYAKLLEHDRHVWKYDTVPQYGTARPYRSGKVMGGGSSVNALCYVRGQPRDYDEWNEAVGGEEDWSYAEMLRHFIAQECSDTFHNAYHGADGDMKIELTRHINPLNRLCVKAFQEYGLPYNVDYNGESQIGVSPVQTNIEAGRRCSAVDAYLRRHLQSGRVKAVTGITVTRVLIREGQAYGVEYLAGGRSHRVLARQVVLSAGAVQSPKILMHSGVGPREQLNAFGIPVKVEAPEVGENLQDHPICCVRTYVRGKLGYQDICGGLGAAKAGLRYLLTRDGPIAGNGIETVSHWNPQDFTADPTVQCYHVPVISEDGLIPTGKRPGVTLEVVLLRPRSRGWVRLADANPDSMPLINPNFMEDEQDLRDAVAAIRAARSVMAQDALAQVTEEELAPGAAIQSDEEIAQWIRKVVNTMWHPVGTCRMGRDDRAVVDARLRVKGVENLRVIDASIMPNIVSANTNAPCQALARKGAIMLAEDYDARQN</sequence>
<reference evidence="6 7" key="1">
    <citation type="submission" date="2021-03" db="EMBL/GenBank/DDBJ databases">
        <title>The complete genome sequence of Acetobacter suratthaniensis TBRC 1719.</title>
        <authorList>
            <person name="Charoenyingcharoen P."/>
            <person name="Yukphan P."/>
        </authorList>
    </citation>
    <scope>NUCLEOTIDE SEQUENCE [LARGE SCALE GENOMIC DNA]</scope>
    <source>
        <strain evidence="6 7">TBRC 1719</strain>
    </source>
</reference>
<dbReference type="Proteomes" id="UP000664399">
    <property type="component" value="Unassembled WGS sequence"/>
</dbReference>
<comment type="cofactor">
    <cofactor evidence="1">
        <name>FAD</name>
        <dbReference type="ChEBI" id="CHEBI:57692"/>
    </cofactor>
</comment>
<evidence type="ECO:0000313" key="7">
    <source>
        <dbReference type="Proteomes" id="UP000664399"/>
    </source>
</evidence>
<keyword evidence="3" id="KW-0285">Flavoprotein</keyword>
<dbReference type="PIRSF" id="PIRSF000137">
    <property type="entry name" value="Alcohol_oxidase"/>
    <property type="match status" value="1"/>
</dbReference>
<protein>
    <submittedName>
        <fullName evidence="6">GMC family oxidoreductase N-terminal domain-containing protein</fullName>
    </submittedName>
</protein>
<dbReference type="InterPro" id="IPR000172">
    <property type="entry name" value="GMC_OxRdtase_N"/>
</dbReference>
<dbReference type="EMBL" id="JAFVMG010000002">
    <property type="protein sequence ID" value="MBO1327714.1"/>
    <property type="molecule type" value="Genomic_DNA"/>
</dbReference>
<keyword evidence="4" id="KW-0274">FAD</keyword>
<dbReference type="Pfam" id="PF00732">
    <property type="entry name" value="GMC_oxred_N"/>
    <property type="match status" value="1"/>
</dbReference>
<gene>
    <name evidence="6" type="ORF">J2D75_04390</name>
</gene>
<dbReference type="PROSITE" id="PS00624">
    <property type="entry name" value="GMC_OXRED_2"/>
    <property type="match status" value="1"/>
</dbReference>
<dbReference type="SUPFAM" id="SSF51905">
    <property type="entry name" value="FAD/NAD(P)-binding domain"/>
    <property type="match status" value="1"/>
</dbReference>
<evidence type="ECO:0000256" key="2">
    <source>
        <dbReference type="ARBA" id="ARBA00010790"/>
    </source>
</evidence>
<dbReference type="SUPFAM" id="SSF54373">
    <property type="entry name" value="FAD-linked reductases, C-terminal domain"/>
    <property type="match status" value="1"/>
</dbReference>
<comment type="similarity">
    <text evidence="2">Belongs to the GMC oxidoreductase family.</text>
</comment>
<dbReference type="Gene3D" id="3.50.50.60">
    <property type="entry name" value="FAD/NAD(P)-binding domain"/>
    <property type="match status" value="1"/>
</dbReference>
<evidence type="ECO:0000259" key="5">
    <source>
        <dbReference type="PROSITE" id="PS00624"/>
    </source>
</evidence>
<accession>A0ABS3LJD4</accession>
<dbReference type="InterPro" id="IPR007867">
    <property type="entry name" value="GMC_OxRtase_C"/>
</dbReference>
<evidence type="ECO:0000256" key="4">
    <source>
        <dbReference type="ARBA" id="ARBA00022827"/>
    </source>
</evidence>
<keyword evidence="7" id="KW-1185">Reference proteome</keyword>
<organism evidence="6 7">
    <name type="scientific">Acetobacter suratthaniensis</name>
    <dbReference type="NCBI Taxonomy" id="1502841"/>
    <lineage>
        <taxon>Bacteria</taxon>
        <taxon>Pseudomonadati</taxon>
        <taxon>Pseudomonadota</taxon>
        <taxon>Alphaproteobacteria</taxon>
        <taxon>Acetobacterales</taxon>
        <taxon>Acetobacteraceae</taxon>
        <taxon>Acetobacter</taxon>
    </lineage>
</organism>
<dbReference type="PANTHER" id="PTHR11552:SF147">
    <property type="entry name" value="CHOLINE DEHYDROGENASE, MITOCHONDRIAL"/>
    <property type="match status" value="1"/>
</dbReference>
<dbReference type="PANTHER" id="PTHR11552">
    <property type="entry name" value="GLUCOSE-METHANOL-CHOLINE GMC OXIDOREDUCTASE"/>
    <property type="match status" value="1"/>
</dbReference>
<name>A0ABS3LJD4_9PROT</name>
<dbReference type="Gene3D" id="3.30.560.10">
    <property type="entry name" value="Glucose Oxidase, domain 3"/>
    <property type="match status" value="1"/>
</dbReference>
<evidence type="ECO:0000256" key="1">
    <source>
        <dbReference type="ARBA" id="ARBA00001974"/>
    </source>
</evidence>